<keyword evidence="1" id="KW-0808">Transferase</keyword>
<dbReference type="CDD" id="cd04301">
    <property type="entry name" value="NAT_SF"/>
    <property type="match status" value="1"/>
</dbReference>
<evidence type="ECO:0000259" key="3">
    <source>
        <dbReference type="PROSITE" id="PS51186"/>
    </source>
</evidence>
<dbReference type="InterPro" id="IPR016181">
    <property type="entry name" value="Acyl_CoA_acyltransferase"/>
</dbReference>
<reference evidence="5" key="1">
    <citation type="journal article" date="2020" name="MBio">
        <title>Horizontal gene transfer to a defensive symbiont with a reduced genome amongst a multipartite beetle microbiome.</title>
        <authorList>
            <person name="Waterworth S.C."/>
            <person name="Florez L.V."/>
            <person name="Rees E.R."/>
            <person name="Hertweck C."/>
            <person name="Kaltenpoth M."/>
            <person name="Kwan J.C."/>
        </authorList>
    </citation>
    <scope>NUCLEOTIDE SEQUENCE [LARGE SCALE GENOMIC DNA]</scope>
</reference>
<dbReference type="Proteomes" id="UP000490535">
    <property type="component" value="Unassembled WGS sequence"/>
</dbReference>
<name>A0A833UE76_ACIBZ</name>
<evidence type="ECO:0000313" key="5">
    <source>
        <dbReference type="Proteomes" id="UP000490535"/>
    </source>
</evidence>
<dbReference type="AlphaFoldDB" id="A0A833UE76"/>
<dbReference type="InterPro" id="IPR000182">
    <property type="entry name" value="GNAT_dom"/>
</dbReference>
<gene>
    <name evidence="4" type="ORF">GAK29_01087</name>
</gene>
<dbReference type="Gene3D" id="3.40.630.30">
    <property type="match status" value="1"/>
</dbReference>
<dbReference type="EMBL" id="WNDP01000018">
    <property type="protein sequence ID" value="KAF1026772.1"/>
    <property type="molecule type" value="Genomic_DNA"/>
</dbReference>
<organism evidence="4 5">
    <name type="scientific">Acinetobacter bereziniae</name>
    <name type="common">Acinetobacter genomosp. 10</name>
    <dbReference type="NCBI Taxonomy" id="106648"/>
    <lineage>
        <taxon>Bacteria</taxon>
        <taxon>Pseudomonadati</taxon>
        <taxon>Pseudomonadota</taxon>
        <taxon>Gammaproteobacteria</taxon>
        <taxon>Moraxellales</taxon>
        <taxon>Moraxellaceae</taxon>
        <taxon>Acinetobacter</taxon>
    </lineage>
</organism>
<dbReference type="PANTHER" id="PTHR43800">
    <property type="entry name" value="PEPTIDYL-LYSINE N-ACETYLTRANSFERASE YJAB"/>
    <property type="match status" value="1"/>
</dbReference>
<evidence type="ECO:0000256" key="1">
    <source>
        <dbReference type="ARBA" id="ARBA00022679"/>
    </source>
</evidence>
<dbReference type="Pfam" id="PF00583">
    <property type="entry name" value="Acetyltransf_1"/>
    <property type="match status" value="1"/>
</dbReference>
<dbReference type="GO" id="GO:0016747">
    <property type="term" value="F:acyltransferase activity, transferring groups other than amino-acyl groups"/>
    <property type="evidence" value="ECO:0007669"/>
    <property type="project" value="InterPro"/>
</dbReference>
<proteinExistence type="predicted"/>
<feature type="domain" description="N-acetyltransferase" evidence="3">
    <location>
        <begin position="3"/>
        <end position="148"/>
    </location>
</feature>
<comment type="caution">
    <text evidence="4">The sequence shown here is derived from an EMBL/GenBank/DDBJ whole genome shotgun (WGS) entry which is preliminary data.</text>
</comment>
<sequence>MSIQIRLATVNDIETIFDIRTSVKENHLSHTQLAELGITTATIKDLVQDTSCVWVAELKGHVRGFAIADQGEGCIFAMFVNPDFEAKGIGAALLKKAEDFLFQYFQEIYLETEKRSRACEFYTRHAWQIVECFENGDVKMKKISAVTL</sequence>
<evidence type="ECO:0000313" key="4">
    <source>
        <dbReference type="EMBL" id="KAF1026772.1"/>
    </source>
</evidence>
<accession>A0A833UE76</accession>
<protein>
    <recommendedName>
        <fullName evidence="3">N-acetyltransferase domain-containing protein</fullName>
    </recommendedName>
</protein>
<dbReference type="SUPFAM" id="SSF55729">
    <property type="entry name" value="Acyl-CoA N-acyltransferases (Nat)"/>
    <property type="match status" value="1"/>
</dbReference>
<dbReference type="PANTHER" id="PTHR43800:SF1">
    <property type="entry name" value="PEPTIDYL-LYSINE N-ACETYLTRANSFERASE YJAB"/>
    <property type="match status" value="1"/>
</dbReference>
<evidence type="ECO:0000256" key="2">
    <source>
        <dbReference type="ARBA" id="ARBA00023315"/>
    </source>
</evidence>
<keyword evidence="2" id="KW-0012">Acyltransferase</keyword>
<dbReference type="PROSITE" id="PS51186">
    <property type="entry name" value="GNAT"/>
    <property type="match status" value="1"/>
</dbReference>